<organism evidence="1 2">
    <name type="scientific">Ectopseudomonas oleovorans</name>
    <name type="common">Pseudomonas oleovorans</name>
    <dbReference type="NCBI Taxonomy" id="301"/>
    <lineage>
        <taxon>Bacteria</taxon>
        <taxon>Pseudomonadati</taxon>
        <taxon>Pseudomonadota</taxon>
        <taxon>Gammaproteobacteria</taxon>
        <taxon>Pseudomonadales</taxon>
        <taxon>Pseudomonadaceae</taxon>
        <taxon>Ectopseudomonas</taxon>
    </lineage>
</organism>
<dbReference type="AlphaFoldDB" id="A0A3D9ED90"/>
<evidence type="ECO:0000313" key="1">
    <source>
        <dbReference type="EMBL" id="RED00405.1"/>
    </source>
</evidence>
<sequence>MLLTLLDIEIYASVFRFITPRTMRSAEALNLTILYAINELRVKGSHLPLDADTVIIKA</sequence>
<protein>
    <submittedName>
        <fullName evidence="1">Uncharacterized protein</fullName>
    </submittedName>
</protein>
<accession>A0A3D9ED90</accession>
<dbReference type="GeneID" id="58746955"/>
<evidence type="ECO:0000313" key="2">
    <source>
        <dbReference type="Proteomes" id="UP000256988"/>
    </source>
</evidence>
<dbReference type="Proteomes" id="UP000256988">
    <property type="component" value="Unassembled WGS sequence"/>
</dbReference>
<reference evidence="1 2" key="1">
    <citation type="submission" date="2018-07" db="EMBL/GenBank/DDBJ databases">
        <title>Genome sequencing of rice bacterial endophytes.</title>
        <authorList>
            <person name="Venturi V."/>
        </authorList>
    </citation>
    <scope>NUCLEOTIDE SEQUENCE [LARGE SCALE GENOMIC DNA]</scope>
    <source>
        <strain evidence="1 2">AG1002</strain>
    </source>
</reference>
<name>A0A3D9ED90_ECTOL</name>
<gene>
    <name evidence="1" type="ORF">DFO60_4560</name>
</gene>
<dbReference type="EMBL" id="QRDL01000008">
    <property type="protein sequence ID" value="RED00405.1"/>
    <property type="molecule type" value="Genomic_DNA"/>
</dbReference>
<dbReference type="RefSeq" id="WP_155951382.1">
    <property type="nucleotide sequence ID" value="NZ_QRDL01000008.1"/>
</dbReference>
<comment type="caution">
    <text evidence="1">The sequence shown here is derived from an EMBL/GenBank/DDBJ whole genome shotgun (WGS) entry which is preliminary data.</text>
</comment>
<proteinExistence type="predicted"/>